<dbReference type="NCBIfam" id="NF033542">
    <property type="entry name" value="transpos_IS110"/>
    <property type="match status" value="1"/>
</dbReference>
<dbReference type="InterPro" id="IPR003346">
    <property type="entry name" value="Transposase_20"/>
</dbReference>
<dbReference type="InterPro" id="IPR047650">
    <property type="entry name" value="Transpos_IS110"/>
</dbReference>
<dbReference type="Pfam" id="PF02371">
    <property type="entry name" value="Transposase_20"/>
    <property type="match status" value="1"/>
</dbReference>
<dbReference type="Proteomes" id="UP000196655">
    <property type="component" value="Unassembled WGS sequence"/>
</dbReference>
<evidence type="ECO:0000313" key="3">
    <source>
        <dbReference type="EMBL" id="OWJ58640.1"/>
    </source>
</evidence>
<dbReference type="RefSeq" id="WP_088157127.1">
    <property type="nucleotide sequence ID" value="NZ_NHON01000130.1"/>
</dbReference>
<dbReference type="Pfam" id="PF01548">
    <property type="entry name" value="DEDD_Tnp_IS110"/>
    <property type="match status" value="1"/>
</dbReference>
<accession>A0A211Z071</accession>
<dbReference type="PANTHER" id="PTHR33055">
    <property type="entry name" value="TRANSPOSASE FOR INSERTION SEQUENCE ELEMENT IS1111A"/>
    <property type="match status" value="1"/>
</dbReference>
<comment type="caution">
    <text evidence="3">The sequence shown here is derived from an EMBL/GenBank/DDBJ whole genome shotgun (WGS) entry which is preliminary data.</text>
</comment>
<feature type="domain" description="Transposase IS110-like N-terminal" evidence="1">
    <location>
        <begin position="12"/>
        <end position="151"/>
    </location>
</feature>
<gene>
    <name evidence="3" type="ORF">BWR60_33155</name>
</gene>
<sequence length="314" mass="33995">MTSVSNPASRFIGCDVGKSAIVVFDDATGRTRTIANQPESLARFAAGLDSSCLVVCEATGGYEAALLEALLAANVPAHRADARKIKAFIRSFGTLGKTDALDAKAIARYARERDPQLPRWLPPDPDRATLQALVLTRHDLVRQRTAFSNRRQAPAAEPVRAYLDDLLACIARQIKAIELRIAAILKASQPLKRDADILTSIPGIGFKTAADLLALMPELGSLDRRQAAALAGLAPHSRQSGRSDAYRHTKGGRSELKRALFMAALAARNHHPTLRPFFLKLLANGKKPLVAIVAVMRKLLIIANAKLRPQPQLS</sequence>
<feature type="domain" description="Transposase IS116/IS110/IS902 C-terminal" evidence="2">
    <location>
        <begin position="196"/>
        <end position="277"/>
    </location>
</feature>
<proteinExistence type="predicted"/>
<protein>
    <submittedName>
        <fullName evidence="3">IS110 family transposase</fullName>
    </submittedName>
</protein>
<evidence type="ECO:0000313" key="4">
    <source>
        <dbReference type="Proteomes" id="UP000196655"/>
    </source>
</evidence>
<reference evidence="4" key="1">
    <citation type="submission" date="2017-05" db="EMBL/GenBank/DDBJ databases">
        <authorList>
            <person name="Macchi M."/>
            <person name="Festa S."/>
            <person name="Coppotelli B.M."/>
            <person name="Morelli I.S."/>
        </authorList>
    </citation>
    <scope>NUCLEOTIDE SEQUENCE [LARGE SCALE GENOMIC DNA]</scope>
    <source>
        <strain evidence="4">I</strain>
    </source>
</reference>
<dbReference type="AlphaFoldDB" id="A0A211Z071"/>
<dbReference type="OrthoDB" id="8261795at2"/>
<dbReference type="InterPro" id="IPR002525">
    <property type="entry name" value="Transp_IS110-like_N"/>
</dbReference>
<dbReference type="EMBL" id="NHON01000130">
    <property type="protein sequence ID" value="OWJ58640.1"/>
    <property type="molecule type" value="Genomic_DNA"/>
</dbReference>
<evidence type="ECO:0000259" key="1">
    <source>
        <dbReference type="Pfam" id="PF01548"/>
    </source>
</evidence>
<name>A0A211Z071_9PROT</name>
<dbReference type="GO" id="GO:0003677">
    <property type="term" value="F:DNA binding"/>
    <property type="evidence" value="ECO:0007669"/>
    <property type="project" value="InterPro"/>
</dbReference>
<organism evidence="3 4">
    <name type="scientific">Inquilinus limosus</name>
    <dbReference type="NCBI Taxonomy" id="171674"/>
    <lineage>
        <taxon>Bacteria</taxon>
        <taxon>Pseudomonadati</taxon>
        <taxon>Pseudomonadota</taxon>
        <taxon>Alphaproteobacteria</taxon>
        <taxon>Rhodospirillales</taxon>
        <taxon>Rhodospirillaceae</taxon>
        <taxon>Inquilinus</taxon>
    </lineage>
</organism>
<dbReference type="PANTHER" id="PTHR33055:SF13">
    <property type="entry name" value="TRANSPOSASE"/>
    <property type="match status" value="1"/>
</dbReference>
<keyword evidence="4" id="KW-1185">Reference proteome</keyword>
<dbReference type="GO" id="GO:0006313">
    <property type="term" value="P:DNA transposition"/>
    <property type="evidence" value="ECO:0007669"/>
    <property type="project" value="InterPro"/>
</dbReference>
<dbReference type="GO" id="GO:0004803">
    <property type="term" value="F:transposase activity"/>
    <property type="evidence" value="ECO:0007669"/>
    <property type="project" value="InterPro"/>
</dbReference>
<evidence type="ECO:0000259" key="2">
    <source>
        <dbReference type="Pfam" id="PF02371"/>
    </source>
</evidence>